<evidence type="ECO:0000256" key="1">
    <source>
        <dbReference type="SAM" id="MobiDB-lite"/>
    </source>
</evidence>
<name>A0AAD3H654_9STRA</name>
<keyword evidence="3" id="KW-1185">Reference proteome</keyword>
<dbReference type="AlphaFoldDB" id="A0AAD3H654"/>
<evidence type="ECO:0000313" key="2">
    <source>
        <dbReference type="EMBL" id="GFH51815.1"/>
    </source>
</evidence>
<reference evidence="2 3" key="1">
    <citation type="journal article" date="2021" name="Sci. Rep.">
        <title>The genome of the diatom Chaetoceros tenuissimus carries an ancient integrated fragment of an extant virus.</title>
        <authorList>
            <person name="Hongo Y."/>
            <person name="Kimura K."/>
            <person name="Takaki Y."/>
            <person name="Yoshida Y."/>
            <person name="Baba S."/>
            <person name="Kobayashi G."/>
            <person name="Nagasaki K."/>
            <person name="Hano T."/>
            <person name="Tomaru Y."/>
        </authorList>
    </citation>
    <scope>NUCLEOTIDE SEQUENCE [LARGE SCALE GENOMIC DNA]</scope>
    <source>
        <strain evidence="2 3">NIES-3715</strain>
    </source>
</reference>
<sequence>MQSINFSNRSILGTSPSNERSKGHPYHTIINEKSVLITGKKGYRIFANANIEETGTYDKGMKEWTVNILSRDHSSSCPVKSLIDMEVRVGEDYMKSFRKESDSIKICVYNLPTRQDEKSFSLTLGNDMVILGRVCGWLQDEQRSPSDEYENDDEVFTGSLESLLQLLKQGTINDFQLKFGCIVLKERIFSSDQSLVDDDNWESFE</sequence>
<gene>
    <name evidence="2" type="ORF">CTEN210_08291</name>
</gene>
<evidence type="ECO:0000313" key="3">
    <source>
        <dbReference type="Proteomes" id="UP001054902"/>
    </source>
</evidence>
<proteinExistence type="predicted"/>
<feature type="compositionally biased region" description="Polar residues" evidence="1">
    <location>
        <begin position="1"/>
        <end position="18"/>
    </location>
</feature>
<feature type="region of interest" description="Disordered" evidence="1">
    <location>
        <begin position="1"/>
        <end position="25"/>
    </location>
</feature>
<comment type="caution">
    <text evidence="2">The sequence shown here is derived from an EMBL/GenBank/DDBJ whole genome shotgun (WGS) entry which is preliminary data.</text>
</comment>
<dbReference type="Proteomes" id="UP001054902">
    <property type="component" value="Unassembled WGS sequence"/>
</dbReference>
<dbReference type="EMBL" id="BLLK01000045">
    <property type="protein sequence ID" value="GFH51815.1"/>
    <property type="molecule type" value="Genomic_DNA"/>
</dbReference>
<accession>A0AAD3H654</accession>
<protein>
    <submittedName>
        <fullName evidence="2">Uncharacterized protein</fullName>
    </submittedName>
</protein>
<organism evidence="2 3">
    <name type="scientific">Chaetoceros tenuissimus</name>
    <dbReference type="NCBI Taxonomy" id="426638"/>
    <lineage>
        <taxon>Eukaryota</taxon>
        <taxon>Sar</taxon>
        <taxon>Stramenopiles</taxon>
        <taxon>Ochrophyta</taxon>
        <taxon>Bacillariophyta</taxon>
        <taxon>Coscinodiscophyceae</taxon>
        <taxon>Chaetocerotophycidae</taxon>
        <taxon>Chaetocerotales</taxon>
        <taxon>Chaetocerotaceae</taxon>
        <taxon>Chaetoceros</taxon>
    </lineage>
</organism>